<feature type="transmembrane region" description="Helical" evidence="1">
    <location>
        <begin position="289"/>
        <end position="307"/>
    </location>
</feature>
<feature type="domain" description="EamA" evidence="2">
    <location>
        <begin position="175"/>
        <end position="306"/>
    </location>
</feature>
<feature type="transmembrane region" description="Helical" evidence="1">
    <location>
        <begin position="203"/>
        <end position="221"/>
    </location>
</feature>
<feature type="transmembrane region" description="Helical" evidence="1">
    <location>
        <begin position="153"/>
        <end position="170"/>
    </location>
</feature>
<dbReference type="Proteomes" id="UP001464555">
    <property type="component" value="Unassembled WGS sequence"/>
</dbReference>
<feature type="transmembrane region" description="Helical" evidence="1">
    <location>
        <begin position="97"/>
        <end position="118"/>
    </location>
</feature>
<comment type="caution">
    <text evidence="3">The sequence shown here is derived from an EMBL/GenBank/DDBJ whole genome shotgun (WGS) entry which is preliminary data.</text>
</comment>
<evidence type="ECO:0000256" key="1">
    <source>
        <dbReference type="SAM" id="Phobius"/>
    </source>
</evidence>
<evidence type="ECO:0000259" key="2">
    <source>
        <dbReference type="Pfam" id="PF00892"/>
    </source>
</evidence>
<feature type="transmembrane region" description="Helical" evidence="1">
    <location>
        <begin position="124"/>
        <end position="146"/>
    </location>
</feature>
<gene>
    <name evidence="3" type="ORF">AAEO56_12420</name>
</gene>
<dbReference type="RefSeq" id="WP_341697386.1">
    <property type="nucleotide sequence ID" value="NZ_JBBYHR010000006.1"/>
</dbReference>
<name>A0ABU9HY25_9FLAO</name>
<feature type="transmembrane region" description="Helical" evidence="1">
    <location>
        <begin position="266"/>
        <end position="283"/>
    </location>
</feature>
<dbReference type="PANTHER" id="PTHR22911">
    <property type="entry name" value="ACYL-MALONYL CONDENSING ENZYME-RELATED"/>
    <property type="match status" value="1"/>
</dbReference>
<dbReference type="InterPro" id="IPR000620">
    <property type="entry name" value="EamA_dom"/>
</dbReference>
<feature type="domain" description="EamA" evidence="2">
    <location>
        <begin position="26"/>
        <end position="169"/>
    </location>
</feature>
<reference evidence="3 4" key="1">
    <citation type="submission" date="2024-04" db="EMBL/GenBank/DDBJ databases">
        <title>Flavobacterium sp. DGU11 16S ribosomal RNA gene Genome sequencing and assembly.</title>
        <authorList>
            <person name="Park S."/>
        </authorList>
    </citation>
    <scope>NUCLEOTIDE SEQUENCE [LARGE SCALE GENOMIC DNA]</scope>
    <source>
        <strain evidence="3 4">DGU11</strain>
    </source>
</reference>
<dbReference type="PANTHER" id="PTHR22911:SF137">
    <property type="entry name" value="SOLUTE CARRIER FAMILY 35 MEMBER G2-RELATED"/>
    <property type="match status" value="1"/>
</dbReference>
<keyword evidence="1" id="KW-0472">Membrane</keyword>
<dbReference type="Gene3D" id="1.10.3730.20">
    <property type="match status" value="1"/>
</dbReference>
<dbReference type="EMBL" id="JBBYHR010000006">
    <property type="protein sequence ID" value="MEL1245074.1"/>
    <property type="molecule type" value="Genomic_DNA"/>
</dbReference>
<evidence type="ECO:0000313" key="3">
    <source>
        <dbReference type="EMBL" id="MEL1245074.1"/>
    </source>
</evidence>
<feature type="transmembrane region" description="Helical" evidence="1">
    <location>
        <begin position="233"/>
        <end position="254"/>
    </location>
</feature>
<keyword evidence="4" id="KW-1185">Reference proteome</keyword>
<proteinExistence type="predicted"/>
<feature type="transmembrane region" description="Helical" evidence="1">
    <location>
        <begin position="56"/>
        <end position="76"/>
    </location>
</feature>
<accession>A0ABU9HY25</accession>
<dbReference type="InterPro" id="IPR037185">
    <property type="entry name" value="EmrE-like"/>
</dbReference>
<dbReference type="Pfam" id="PF00892">
    <property type="entry name" value="EamA"/>
    <property type="match status" value="2"/>
</dbReference>
<protein>
    <submittedName>
        <fullName evidence="3">EamA family transporter</fullName>
    </submittedName>
</protein>
<evidence type="ECO:0000313" key="4">
    <source>
        <dbReference type="Proteomes" id="UP001464555"/>
    </source>
</evidence>
<dbReference type="SUPFAM" id="SSF103481">
    <property type="entry name" value="Multidrug resistance efflux transporter EmrE"/>
    <property type="match status" value="2"/>
</dbReference>
<feature type="transmembrane region" description="Helical" evidence="1">
    <location>
        <begin position="26"/>
        <end position="44"/>
    </location>
</feature>
<sequence length="315" mass="35882">MHPRKHIEIPTFARKFQHLDMRFPKYYLAAVTAFLIWGFFSFGLKPLHEYPSLDILFYRIFFCAPIMTIITLLFRRNTIIETRGILRQMPSAQKKKLLLLTFGSALLLMANWFIFIYVMNHISVSAASFAYLVCPILTTVFAYFILKEKLASLQWASVGLSVLGCMLLSYNNFTTIIYSLMVAATYALYLIMQKKITGIDKFLLLNVQLIIIALILLPFYPAYSGPVPQAASFYGYISIIAVLFTIIPLFLNLYALKGISSSSVGILLYINPIIGFLLSAFYYNEEITLFQIAAYSLILVSILLFNVRSFVKSTT</sequence>
<organism evidence="3 4">
    <name type="scientific">Flavobacterium arundinis</name>
    <dbReference type="NCBI Taxonomy" id="3139143"/>
    <lineage>
        <taxon>Bacteria</taxon>
        <taxon>Pseudomonadati</taxon>
        <taxon>Bacteroidota</taxon>
        <taxon>Flavobacteriia</taxon>
        <taxon>Flavobacteriales</taxon>
        <taxon>Flavobacteriaceae</taxon>
        <taxon>Flavobacterium</taxon>
    </lineage>
</organism>
<feature type="transmembrane region" description="Helical" evidence="1">
    <location>
        <begin position="176"/>
        <end position="191"/>
    </location>
</feature>
<keyword evidence="1" id="KW-1133">Transmembrane helix</keyword>
<keyword evidence="1" id="KW-0812">Transmembrane</keyword>